<dbReference type="Proteomes" id="UP000410492">
    <property type="component" value="Unassembled WGS sequence"/>
</dbReference>
<dbReference type="InterPro" id="IPR036249">
    <property type="entry name" value="Thioredoxin-like_sf"/>
</dbReference>
<dbReference type="EMBL" id="CAACVG010009148">
    <property type="protein sequence ID" value="VEN52258.1"/>
    <property type="molecule type" value="Genomic_DNA"/>
</dbReference>
<dbReference type="OrthoDB" id="958254at2759"/>
<organism evidence="6 7">
    <name type="scientific">Callosobruchus maculatus</name>
    <name type="common">Southern cowpea weevil</name>
    <name type="synonym">Pulse bruchid</name>
    <dbReference type="NCBI Taxonomy" id="64391"/>
    <lineage>
        <taxon>Eukaryota</taxon>
        <taxon>Metazoa</taxon>
        <taxon>Ecdysozoa</taxon>
        <taxon>Arthropoda</taxon>
        <taxon>Hexapoda</taxon>
        <taxon>Insecta</taxon>
        <taxon>Pterygota</taxon>
        <taxon>Neoptera</taxon>
        <taxon>Endopterygota</taxon>
        <taxon>Coleoptera</taxon>
        <taxon>Polyphaga</taxon>
        <taxon>Cucujiformia</taxon>
        <taxon>Chrysomeloidea</taxon>
        <taxon>Chrysomelidae</taxon>
        <taxon>Bruchinae</taxon>
        <taxon>Bruchini</taxon>
        <taxon>Callosobruchus</taxon>
    </lineage>
</organism>
<proteinExistence type="inferred from homology"/>
<dbReference type="SUPFAM" id="SSF52833">
    <property type="entry name" value="Thioredoxin-like"/>
    <property type="match status" value="1"/>
</dbReference>
<sequence length="178" mass="20587">SLFFESLCPGCRYFVLSRLHPDYNELGDYIDLELVPFQWCNQYNGKWECRCQHGDRECLGNKYFSCAIANNPTKVALEYIACLERERVSDESFAQCAKEFGVSYEELQSCVETKGLDLLVAHSKRAQQFKIDHLPTIVFNDVLDKSADEEAYLDFRKVVCKFLQKDPPKACSSYIYSK</sequence>
<reference evidence="6 7" key="1">
    <citation type="submission" date="2019-01" db="EMBL/GenBank/DDBJ databases">
        <authorList>
            <person name="Sayadi A."/>
        </authorList>
    </citation>
    <scope>NUCLEOTIDE SEQUENCE [LARGE SCALE GENOMIC DNA]</scope>
</reference>
<keyword evidence="4" id="KW-0732">Signal</keyword>
<dbReference type="GO" id="GO:0016671">
    <property type="term" value="F:oxidoreductase activity, acting on a sulfur group of donors, disulfide as acceptor"/>
    <property type="evidence" value="ECO:0007669"/>
    <property type="project" value="InterPro"/>
</dbReference>
<accession>A0A653CWL2</accession>
<evidence type="ECO:0000256" key="2">
    <source>
        <dbReference type="ARBA" id="ARBA00005679"/>
    </source>
</evidence>
<name>A0A653CWL2_CALMS</name>
<evidence type="ECO:0000256" key="3">
    <source>
        <dbReference type="ARBA" id="ARBA00022525"/>
    </source>
</evidence>
<evidence type="ECO:0000256" key="1">
    <source>
        <dbReference type="ARBA" id="ARBA00004613"/>
    </source>
</evidence>
<dbReference type="Gene3D" id="3.40.30.10">
    <property type="entry name" value="Glutaredoxin"/>
    <property type="match status" value="1"/>
</dbReference>
<evidence type="ECO:0000313" key="6">
    <source>
        <dbReference type="EMBL" id="VEN52258.1"/>
    </source>
</evidence>
<keyword evidence="5" id="KW-0325">Glycoprotein</keyword>
<feature type="non-terminal residue" evidence="6">
    <location>
        <position position="1"/>
    </location>
</feature>
<dbReference type="GO" id="GO:0005576">
    <property type="term" value="C:extracellular region"/>
    <property type="evidence" value="ECO:0007669"/>
    <property type="project" value="UniProtKB-SubCell"/>
</dbReference>
<dbReference type="PANTHER" id="PTHR13234:SF8">
    <property type="entry name" value="GAMMA-INTERFERON-INDUCIBLE LYSOSOMAL THIOL REDUCTASE"/>
    <property type="match status" value="1"/>
</dbReference>
<dbReference type="Pfam" id="PF03227">
    <property type="entry name" value="GILT"/>
    <property type="match status" value="1"/>
</dbReference>
<keyword evidence="7" id="KW-1185">Reference proteome</keyword>
<comment type="subcellular location">
    <subcellularLocation>
        <location evidence="1">Secreted</location>
    </subcellularLocation>
</comment>
<dbReference type="InterPro" id="IPR004911">
    <property type="entry name" value="Interferon-induced_GILT"/>
</dbReference>
<evidence type="ECO:0000313" key="7">
    <source>
        <dbReference type="Proteomes" id="UP000410492"/>
    </source>
</evidence>
<gene>
    <name evidence="6" type="ORF">CALMAC_LOCUS12452</name>
</gene>
<evidence type="ECO:0008006" key="8">
    <source>
        <dbReference type="Google" id="ProtNLM"/>
    </source>
</evidence>
<evidence type="ECO:0000256" key="5">
    <source>
        <dbReference type="ARBA" id="ARBA00023180"/>
    </source>
</evidence>
<dbReference type="AlphaFoldDB" id="A0A653CWL2"/>
<protein>
    <recommendedName>
        <fullName evidence="8">DSBA-like thioredoxin domain-containing protein</fullName>
    </recommendedName>
</protein>
<comment type="similarity">
    <text evidence="2">Belongs to the GILT family.</text>
</comment>
<evidence type="ECO:0000256" key="4">
    <source>
        <dbReference type="ARBA" id="ARBA00022729"/>
    </source>
</evidence>
<keyword evidence="3" id="KW-0964">Secreted</keyword>
<dbReference type="PANTHER" id="PTHR13234">
    <property type="entry name" value="GAMMA-INTERFERON INDUCIBLE LYSOSOMAL THIOL REDUCTASE GILT"/>
    <property type="match status" value="1"/>
</dbReference>